<dbReference type="InterPro" id="IPR020378">
    <property type="entry name" value="DUF4186"/>
</dbReference>
<dbReference type="RefSeq" id="WP_349245554.1">
    <property type="nucleotide sequence ID" value="NZ_JASCXX010000016.1"/>
</dbReference>
<protein>
    <submittedName>
        <fullName evidence="1">DUF4186 domain-containing protein</fullName>
    </submittedName>
</protein>
<organism evidence="1 2">
    <name type="scientific">Anaerobaca lacustris</name>
    <dbReference type="NCBI Taxonomy" id="3044600"/>
    <lineage>
        <taxon>Bacteria</taxon>
        <taxon>Pseudomonadati</taxon>
        <taxon>Planctomycetota</taxon>
        <taxon>Phycisphaerae</taxon>
        <taxon>Sedimentisphaerales</taxon>
        <taxon>Anaerobacaceae</taxon>
        <taxon>Anaerobaca</taxon>
    </lineage>
</organism>
<dbReference type="AlphaFoldDB" id="A0AAW6U205"/>
<keyword evidence="2" id="KW-1185">Reference proteome</keyword>
<sequence>MRPMDELFAALGRSGFRGRFRLGAREAAYLRQRGTETVLQHARQFVEDRLAAAEPVNDGKQTPMRNHPVFIAQHATATCCRGCLAKWHGVAKGRPLTADEIDYIVRVIERWLRRQAI</sequence>
<dbReference type="EMBL" id="JASCXX010000016">
    <property type="protein sequence ID" value="MDI6450146.1"/>
    <property type="molecule type" value="Genomic_DNA"/>
</dbReference>
<comment type="caution">
    <text evidence="1">The sequence shown here is derived from an EMBL/GenBank/DDBJ whole genome shotgun (WGS) entry which is preliminary data.</text>
</comment>
<dbReference type="Pfam" id="PF13811">
    <property type="entry name" value="DUF4186"/>
    <property type="match status" value="1"/>
</dbReference>
<accession>A0AAW6U205</accession>
<reference evidence="1" key="1">
    <citation type="submission" date="2023-05" db="EMBL/GenBank/DDBJ databases">
        <title>Anaerotaeda fermentans gen. nov., sp. nov., a novel anaerobic planctomycete of the new family within the order Sedimentisphaerales isolated from Taman Peninsula, Russia.</title>
        <authorList>
            <person name="Khomyakova M.A."/>
            <person name="Merkel A.Y."/>
            <person name="Slobodkin A.I."/>
        </authorList>
    </citation>
    <scope>NUCLEOTIDE SEQUENCE</scope>
    <source>
        <strain evidence="1">M17dextr</strain>
    </source>
</reference>
<dbReference type="Proteomes" id="UP001431776">
    <property type="component" value="Unassembled WGS sequence"/>
</dbReference>
<evidence type="ECO:0000313" key="2">
    <source>
        <dbReference type="Proteomes" id="UP001431776"/>
    </source>
</evidence>
<gene>
    <name evidence="1" type="ORF">QJ522_13890</name>
</gene>
<evidence type="ECO:0000313" key="1">
    <source>
        <dbReference type="EMBL" id="MDI6450146.1"/>
    </source>
</evidence>
<proteinExistence type="predicted"/>
<name>A0AAW6U205_9BACT</name>